<dbReference type="GeneID" id="87871753"/>
<reference evidence="1 2" key="1">
    <citation type="journal article" date="2023" name="Mol. Phylogenet. Evol.">
        <title>Genome-scale phylogeny and comparative genomics of the fungal order Sordariales.</title>
        <authorList>
            <person name="Hensen N."/>
            <person name="Bonometti L."/>
            <person name="Westerberg I."/>
            <person name="Brannstrom I.O."/>
            <person name="Guillou S."/>
            <person name="Cros-Aarteil S."/>
            <person name="Calhoun S."/>
            <person name="Haridas S."/>
            <person name="Kuo A."/>
            <person name="Mondo S."/>
            <person name="Pangilinan J."/>
            <person name="Riley R."/>
            <person name="LaButti K."/>
            <person name="Andreopoulos B."/>
            <person name="Lipzen A."/>
            <person name="Chen C."/>
            <person name="Yan M."/>
            <person name="Daum C."/>
            <person name="Ng V."/>
            <person name="Clum A."/>
            <person name="Steindorff A."/>
            <person name="Ohm R.A."/>
            <person name="Martin F."/>
            <person name="Silar P."/>
            <person name="Natvig D.O."/>
            <person name="Lalanne C."/>
            <person name="Gautier V."/>
            <person name="Ament-Velasquez S.L."/>
            <person name="Kruys A."/>
            <person name="Hutchinson M.I."/>
            <person name="Powell A.J."/>
            <person name="Barry K."/>
            <person name="Miller A.N."/>
            <person name="Grigoriev I.V."/>
            <person name="Debuchy R."/>
            <person name="Gladieux P."/>
            <person name="Hiltunen Thoren M."/>
            <person name="Johannesson H."/>
        </authorList>
    </citation>
    <scope>NUCLEOTIDE SEQUENCE [LARGE SCALE GENOMIC DNA]</scope>
    <source>
        <strain evidence="1 2">FGSC 10403</strain>
    </source>
</reference>
<dbReference type="Proteomes" id="UP001285908">
    <property type="component" value="Unassembled WGS sequence"/>
</dbReference>
<gene>
    <name evidence="1" type="ORF">B0T23DRAFT_246346</name>
</gene>
<dbReference type="AlphaFoldDB" id="A0AAJ0MMN7"/>
<sequence length="231" mass="25775">MVTSPCPIQPCKNQPKLPSYYDAPKGRIQSESCISIIRGGLETIDCSSIKHTAELHNSQNDHKPIKSSDHAWALSISSGIIESARCGDGACAVLKVHFGESRRTFSIRAYSGKKKKKQERKTKERKNRPRRIIVVSFVVVVNVPACHCGLVRRSKLRDLARRVRLRPEVSVCRFIGVFSGPVPRVSGGCRSPCARPSSTKWHCCPSCAHHQSARVLWDSSDEQLFRGTYVH</sequence>
<accession>A0AAJ0MMN7</accession>
<protein>
    <submittedName>
        <fullName evidence="1">Uncharacterized protein</fullName>
    </submittedName>
</protein>
<evidence type="ECO:0000313" key="1">
    <source>
        <dbReference type="EMBL" id="KAK3486115.1"/>
    </source>
</evidence>
<dbReference type="EMBL" id="JAULSX010000009">
    <property type="protein sequence ID" value="KAK3486115.1"/>
    <property type="molecule type" value="Genomic_DNA"/>
</dbReference>
<dbReference type="RefSeq" id="XP_062688878.1">
    <property type="nucleotide sequence ID" value="XM_062834131.1"/>
</dbReference>
<comment type="caution">
    <text evidence="1">The sequence shown here is derived from an EMBL/GenBank/DDBJ whole genome shotgun (WGS) entry which is preliminary data.</text>
</comment>
<keyword evidence="2" id="KW-1185">Reference proteome</keyword>
<name>A0AAJ0MMN7_9PEZI</name>
<evidence type="ECO:0000313" key="2">
    <source>
        <dbReference type="Proteomes" id="UP001285908"/>
    </source>
</evidence>
<proteinExistence type="predicted"/>
<organism evidence="1 2">
    <name type="scientific">Neurospora hispaniola</name>
    <dbReference type="NCBI Taxonomy" id="588809"/>
    <lineage>
        <taxon>Eukaryota</taxon>
        <taxon>Fungi</taxon>
        <taxon>Dikarya</taxon>
        <taxon>Ascomycota</taxon>
        <taxon>Pezizomycotina</taxon>
        <taxon>Sordariomycetes</taxon>
        <taxon>Sordariomycetidae</taxon>
        <taxon>Sordariales</taxon>
        <taxon>Sordariaceae</taxon>
        <taxon>Neurospora</taxon>
    </lineage>
</organism>